<keyword evidence="9" id="KW-0443">Lipid metabolism</keyword>
<dbReference type="GO" id="GO:0016024">
    <property type="term" value="P:CDP-diacylglycerol biosynthetic process"/>
    <property type="evidence" value="ECO:0007669"/>
    <property type="project" value="UniProtKB-UniPathway"/>
</dbReference>
<comment type="catalytic activity">
    <reaction evidence="13">
        <text>a 1,2-diacyl-sn-glycero-3-phosphate + CTP + H(+) = a CDP-1,2-diacyl-sn-glycerol + diphosphate</text>
        <dbReference type="Rhea" id="RHEA:16229"/>
        <dbReference type="ChEBI" id="CHEBI:15378"/>
        <dbReference type="ChEBI" id="CHEBI:33019"/>
        <dbReference type="ChEBI" id="CHEBI:37563"/>
        <dbReference type="ChEBI" id="CHEBI:58332"/>
        <dbReference type="ChEBI" id="CHEBI:58608"/>
        <dbReference type="EC" id="2.7.7.41"/>
    </reaction>
</comment>
<keyword evidence="11" id="KW-0594">Phospholipid biosynthesis</keyword>
<name>K0TEM6_THAOC</name>
<evidence type="ECO:0000256" key="6">
    <source>
        <dbReference type="ARBA" id="ARBA00022692"/>
    </source>
</evidence>
<keyword evidence="6 13" id="KW-0812">Transmembrane</keyword>
<evidence type="ECO:0000256" key="1">
    <source>
        <dbReference type="ARBA" id="ARBA00004651"/>
    </source>
</evidence>
<evidence type="ECO:0000256" key="2">
    <source>
        <dbReference type="ARBA" id="ARBA00010185"/>
    </source>
</evidence>
<dbReference type="PROSITE" id="PS01315">
    <property type="entry name" value="CDS"/>
    <property type="match status" value="1"/>
</dbReference>
<dbReference type="OrthoDB" id="10260889at2759"/>
<evidence type="ECO:0000256" key="5">
    <source>
        <dbReference type="ARBA" id="ARBA00022679"/>
    </source>
</evidence>
<dbReference type="Proteomes" id="UP000266841">
    <property type="component" value="Unassembled WGS sequence"/>
</dbReference>
<evidence type="ECO:0000313" key="14">
    <source>
        <dbReference type="EMBL" id="EJK71961.1"/>
    </source>
</evidence>
<comment type="similarity">
    <text evidence="2 13">Belongs to the CDS family.</text>
</comment>
<comment type="subcellular location">
    <subcellularLocation>
        <location evidence="1">Cell membrane</location>
        <topology evidence="1">Multi-pass membrane protein</topology>
    </subcellularLocation>
</comment>
<keyword evidence="12" id="KW-1208">Phospholipid metabolism</keyword>
<accession>K0TEM6</accession>
<evidence type="ECO:0000256" key="10">
    <source>
        <dbReference type="ARBA" id="ARBA00023136"/>
    </source>
</evidence>
<protein>
    <recommendedName>
        <fullName evidence="13">Phosphatidate cytidylyltransferase</fullName>
        <ecNumber evidence="13">2.7.7.41</ecNumber>
    </recommendedName>
</protein>
<gene>
    <name evidence="14" type="ORF">THAOC_06553</name>
</gene>
<sequence length="244" mass="25693">MFGIFASASIISSISPTALLPLVAMAHGIVLRLVPHLPRVCADSSQAEVDTLLGIQHYQFGSVYISFGFHFILKVLLIGGPAHVGNLLFIVWMSDTGALIAGRAAKTKKKAKTDEGDPESDETRGAFLSFVKSISPGKTLPGLFGAVLTGPLSAMCYASLGPNLYRSGTILSCIHGNLITQQILTGLALSTVGIVGDLAESSVKRTSKKKDSGGLLPGHGGVVDRFDSLFVAGTVYYYISLLPR</sequence>
<evidence type="ECO:0000256" key="13">
    <source>
        <dbReference type="RuleBase" id="RU003938"/>
    </source>
</evidence>
<dbReference type="EC" id="2.7.7.41" evidence="13"/>
<keyword evidence="3" id="KW-1003">Cell membrane</keyword>
<dbReference type="InterPro" id="IPR000374">
    <property type="entry name" value="PC_trans"/>
</dbReference>
<organism evidence="14 15">
    <name type="scientific">Thalassiosira oceanica</name>
    <name type="common">Marine diatom</name>
    <dbReference type="NCBI Taxonomy" id="159749"/>
    <lineage>
        <taxon>Eukaryota</taxon>
        <taxon>Sar</taxon>
        <taxon>Stramenopiles</taxon>
        <taxon>Ochrophyta</taxon>
        <taxon>Bacillariophyta</taxon>
        <taxon>Coscinodiscophyceae</taxon>
        <taxon>Thalassiosirophycidae</taxon>
        <taxon>Thalassiosirales</taxon>
        <taxon>Thalassiosiraceae</taxon>
        <taxon>Thalassiosira</taxon>
    </lineage>
</organism>
<dbReference type="GO" id="GO:0004605">
    <property type="term" value="F:phosphatidate cytidylyltransferase activity"/>
    <property type="evidence" value="ECO:0007669"/>
    <property type="project" value="UniProtKB-EC"/>
</dbReference>
<evidence type="ECO:0000313" key="15">
    <source>
        <dbReference type="Proteomes" id="UP000266841"/>
    </source>
</evidence>
<dbReference type="GO" id="GO:0005886">
    <property type="term" value="C:plasma membrane"/>
    <property type="evidence" value="ECO:0007669"/>
    <property type="project" value="UniProtKB-SubCell"/>
</dbReference>
<dbReference type="PANTHER" id="PTHR46382:SF1">
    <property type="entry name" value="PHOSPHATIDATE CYTIDYLYLTRANSFERASE"/>
    <property type="match status" value="1"/>
</dbReference>
<dbReference type="UniPathway" id="UPA00557">
    <property type="reaction ID" value="UER00614"/>
</dbReference>
<evidence type="ECO:0000256" key="8">
    <source>
        <dbReference type="ARBA" id="ARBA00022989"/>
    </source>
</evidence>
<comment type="caution">
    <text evidence="14">The sequence shown here is derived from an EMBL/GenBank/DDBJ whole genome shotgun (WGS) entry which is preliminary data.</text>
</comment>
<evidence type="ECO:0000256" key="9">
    <source>
        <dbReference type="ARBA" id="ARBA00023098"/>
    </source>
</evidence>
<evidence type="ECO:0000256" key="12">
    <source>
        <dbReference type="ARBA" id="ARBA00023264"/>
    </source>
</evidence>
<proteinExistence type="inferred from homology"/>
<dbReference type="Pfam" id="PF01148">
    <property type="entry name" value="CTP_transf_1"/>
    <property type="match status" value="1"/>
</dbReference>
<keyword evidence="7 13" id="KW-0548">Nucleotidyltransferase</keyword>
<comment type="pathway">
    <text evidence="13">Phospholipid metabolism; CDP-diacylglycerol biosynthesis; CDP-diacylglycerol from sn-glycerol 3-phosphate: step 3/3.</text>
</comment>
<evidence type="ECO:0000256" key="7">
    <source>
        <dbReference type="ARBA" id="ARBA00022695"/>
    </source>
</evidence>
<evidence type="ECO:0000256" key="3">
    <source>
        <dbReference type="ARBA" id="ARBA00022475"/>
    </source>
</evidence>
<dbReference type="eggNOG" id="ENOG502SDA9">
    <property type="taxonomic scope" value="Eukaryota"/>
</dbReference>
<keyword evidence="10" id="KW-0472">Membrane</keyword>
<dbReference type="AlphaFoldDB" id="K0TEM6"/>
<dbReference type="PANTHER" id="PTHR46382">
    <property type="entry name" value="PHOSPHATIDATE CYTIDYLYLTRANSFERASE"/>
    <property type="match status" value="1"/>
</dbReference>
<keyword evidence="5 13" id="KW-0808">Transferase</keyword>
<dbReference type="EMBL" id="AGNL01006545">
    <property type="protein sequence ID" value="EJK71961.1"/>
    <property type="molecule type" value="Genomic_DNA"/>
</dbReference>
<evidence type="ECO:0000256" key="11">
    <source>
        <dbReference type="ARBA" id="ARBA00023209"/>
    </source>
</evidence>
<keyword evidence="8" id="KW-1133">Transmembrane helix</keyword>
<reference evidence="14 15" key="1">
    <citation type="journal article" date="2012" name="Genome Biol.">
        <title>Genome and low-iron response of an oceanic diatom adapted to chronic iron limitation.</title>
        <authorList>
            <person name="Lommer M."/>
            <person name="Specht M."/>
            <person name="Roy A.S."/>
            <person name="Kraemer L."/>
            <person name="Andreson R."/>
            <person name="Gutowska M.A."/>
            <person name="Wolf J."/>
            <person name="Bergner S.V."/>
            <person name="Schilhabel M.B."/>
            <person name="Klostermeier U.C."/>
            <person name="Beiko R.G."/>
            <person name="Rosenstiel P."/>
            <person name="Hippler M."/>
            <person name="Laroche J."/>
        </authorList>
    </citation>
    <scope>NUCLEOTIDE SEQUENCE [LARGE SCALE GENOMIC DNA]</scope>
    <source>
        <strain evidence="14 15">CCMP1005</strain>
    </source>
</reference>
<evidence type="ECO:0000256" key="4">
    <source>
        <dbReference type="ARBA" id="ARBA00022516"/>
    </source>
</evidence>
<keyword evidence="15" id="KW-1185">Reference proteome</keyword>
<keyword evidence="4" id="KW-0444">Lipid biosynthesis</keyword>